<dbReference type="OrthoDB" id="426586at2759"/>
<dbReference type="AlphaFoldDB" id="A0A061J6H2"/>
<evidence type="ECO:0000313" key="1">
    <source>
        <dbReference type="EMBL" id="ESL08902.1"/>
    </source>
</evidence>
<organism evidence="1 2">
    <name type="scientific">Trypanosoma rangeli SC58</name>
    <dbReference type="NCBI Taxonomy" id="429131"/>
    <lineage>
        <taxon>Eukaryota</taxon>
        <taxon>Discoba</taxon>
        <taxon>Euglenozoa</taxon>
        <taxon>Kinetoplastea</taxon>
        <taxon>Metakinetoplastina</taxon>
        <taxon>Trypanosomatida</taxon>
        <taxon>Trypanosomatidae</taxon>
        <taxon>Trypanosoma</taxon>
        <taxon>Herpetosoma</taxon>
    </lineage>
</organism>
<reference evidence="1 2" key="1">
    <citation type="submission" date="2013-07" db="EMBL/GenBank/DDBJ databases">
        <authorList>
            <person name="Stoco P.H."/>
            <person name="Wagner G."/>
            <person name="Gerber A."/>
            <person name="Zaha A."/>
            <person name="Thompson C."/>
            <person name="Bartholomeu D.C."/>
            <person name="Luckemeyer D.D."/>
            <person name="Bahia D."/>
            <person name="Loreto E."/>
            <person name="Prestes E.B."/>
            <person name="Lima F.M."/>
            <person name="Rodrigues-Luiz G."/>
            <person name="Vallejo G.A."/>
            <person name="Filho J.F."/>
            <person name="Monteiro K.M."/>
            <person name="Tyler K.M."/>
            <person name="de Almeida L.G."/>
            <person name="Ortiz M.F."/>
            <person name="Siervo M.A."/>
            <person name="de Moraes M.H."/>
            <person name="Cunha O.L."/>
            <person name="Mendonca-Neto R."/>
            <person name="Silva R."/>
            <person name="Teixeira S.M."/>
            <person name="Murta S.M."/>
            <person name="Sincero T.C."/>
            <person name="Mendes T.A."/>
            <person name="Urmenyi T.P."/>
            <person name="Silva V.G."/>
            <person name="da Rocha W.D."/>
            <person name="Andersson B."/>
            <person name="Romanha A.J."/>
            <person name="Steindel M."/>
            <person name="de Vasconcelos A.T."/>
            <person name="Grisard E.C."/>
        </authorList>
    </citation>
    <scope>NUCLEOTIDE SEQUENCE [LARGE SCALE GENOMIC DNA]</scope>
    <source>
        <strain evidence="1 2">SC58</strain>
    </source>
</reference>
<dbReference type="InterPro" id="IPR029052">
    <property type="entry name" value="Metallo-depent_PP-like"/>
</dbReference>
<comment type="caution">
    <text evidence="1">The sequence shown here is derived from an EMBL/GenBank/DDBJ whole genome shotgun (WGS) entry which is preliminary data.</text>
</comment>
<dbReference type="Proteomes" id="UP000031737">
    <property type="component" value="Unassembled WGS sequence"/>
</dbReference>
<dbReference type="Gene3D" id="3.60.21.10">
    <property type="match status" value="1"/>
</dbReference>
<dbReference type="SUPFAM" id="SSF56300">
    <property type="entry name" value="Metallo-dependent phosphatases"/>
    <property type="match status" value="1"/>
</dbReference>
<protein>
    <submittedName>
        <fullName evidence="1">Uncharacterized protein</fullName>
    </submittedName>
</protein>
<proteinExistence type="predicted"/>
<dbReference type="EMBL" id="AUPL01003387">
    <property type="protein sequence ID" value="ESL08902.1"/>
    <property type="molecule type" value="Genomic_DNA"/>
</dbReference>
<accession>A0A061J6H2</accession>
<sequence length="502" mass="55970">MRGRRKPTETEYMLRRCGMCRCTAFVTDVEGDLSYFIRYTNQSKVVSWTNGHLTFRDSTSHFVYGGDVFDHGDDITFAKALLDFRDAYPTRVHLILGNRDLNKMVFGAPITQALVDAAQLSPEAAQMLVFPVSLSNVSGCTKCLSYAKYLEENGLPPVVSKTTFIQWLLTYKMGAPTAFERRRKELQQLRSTGEPVTDAEAAQSFMDAACPGGVYYEYLKHGKMTEVLDGVLFVHGSVVDQNAGVLPRRHTSVGGEILPQRNVMMEHATAEEWLSALNDFKEVEFRRWASGGDGTLLREYAFPVSFVPHSVVVHALVEPDGPHYLRLDAVEFLNRSGIAIVCGGHLPAGDTPCIVQQPGLLRIAADNSYCAGDGSRGESVVEVLFEEDGDVCIHGRRADGMPFKFIATEPLLGRHLGDAWWVKAKVGMDHFEVQRTHDAYRTKETQIIMADVVEARLRQWREPPVGGSAPERWSKQQLTPAPRLLKVKRNSLKKETNGTNSI</sequence>
<name>A0A061J6H2_TRYRA</name>
<dbReference type="VEuPathDB" id="TriTrypDB:TRSC58_03387"/>
<evidence type="ECO:0000313" key="2">
    <source>
        <dbReference type="Proteomes" id="UP000031737"/>
    </source>
</evidence>
<dbReference type="PANTHER" id="PTHR42254:SF1">
    <property type="entry name" value="CALCINEURIN-LIKE PHOSPHOESTERASE DOMAIN-CONTAINING PROTEIN"/>
    <property type="match status" value="1"/>
</dbReference>
<gene>
    <name evidence="1" type="ORF">TRSC58_03387</name>
</gene>
<dbReference type="PANTHER" id="PTHR42254">
    <property type="entry name" value="METALLOPHOS DOMAIN-CONTAINING PROTEIN"/>
    <property type="match status" value="1"/>
</dbReference>
<keyword evidence="2" id="KW-1185">Reference proteome</keyword>